<dbReference type="GO" id="GO:0008168">
    <property type="term" value="F:methyltransferase activity"/>
    <property type="evidence" value="ECO:0007669"/>
    <property type="project" value="UniProtKB-KW"/>
</dbReference>
<reference evidence="4 5" key="1">
    <citation type="journal article" date="2020" name="Curr. Microbiol.">
        <title>Tepidiphilus baoligensis sp. nov., a Novel Bacterium of the Family Hydrogenophilaceae Isolated from an Oil Reservoir.</title>
        <authorList>
            <person name="Zhang X."/>
            <person name="Wang G."/>
            <person name="Ma X."/>
            <person name="Yu J."/>
            <person name="You J."/>
            <person name="Xue Y."/>
            <person name="Ma Y."/>
        </authorList>
    </citation>
    <scope>NUCLEOTIDE SEQUENCE [LARGE SCALE GENOMIC DNA]</scope>
    <source>
        <strain evidence="4 5">B18-69</strain>
    </source>
</reference>
<accession>A0ABX1QM67</accession>
<dbReference type="InterPro" id="IPR000682">
    <property type="entry name" value="PCMT"/>
</dbReference>
<dbReference type="PANTHER" id="PTHR11579">
    <property type="entry name" value="PROTEIN-L-ISOASPARTATE O-METHYLTRANSFERASE"/>
    <property type="match status" value="1"/>
</dbReference>
<proteinExistence type="inferred from homology"/>
<protein>
    <recommendedName>
        <fullName evidence="2">Protein-L-isoaspartate O-methyltransferase</fullName>
    </recommendedName>
    <alternativeName>
        <fullName evidence="3">Protein L-isoaspartyl methyltransferase</fullName>
    </alternativeName>
</protein>
<dbReference type="InterPro" id="IPR029063">
    <property type="entry name" value="SAM-dependent_MTases_sf"/>
</dbReference>
<dbReference type="SUPFAM" id="SSF53335">
    <property type="entry name" value="S-adenosyl-L-methionine-dependent methyltransferases"/>
    <property type="match status" value="1"/>
</dbReference>
<dbReference type="CDD" id="cd02440">
    <property type="entry name" value="AdoMet_MTases"/>
    <property type="match status" value="1"/>
</dbReference>
<evidence type="ECO:0000256" key="1">
    <source>
        <dbReference type="ARBA" id="ARBA00005369"/>
    </source>
</evidence>
<comment type="similarity">
    <text evidence="1">Belongs to the methyltransferase superfamily. L-isoaspartyl/D-aspartyl protein methyltransferase family.</text>
</comment>
<dbReference type="GO" id="GO:0032259">
    <property type="term" value="P:methylation"/>
    <property type="evidence" value="ECO:0007669"/>
    <property type="project" value="UniProtKB-KW"/>
</dbReference>
<evidence type="ECO:0000256" key="2">
    <source>
        <dbReference type="ARBA" id="ARBA00013346"/>
    </source>
</evidence>
<evidence type="ECO:0000256" key="3">
    <source>
        <dbReference type="ARBA" id="ARBA00030757"/>
    </source>
</evidence>
<dbReference type="PANTHER" id="PTHR11579:SF18">
    <property type="entry name" value="PROTEIN-L-ISOASPARTATE O-METHYLTRANSFERASE"/>
    <property type="match status" value="1"/>
</dbReference>
<dbReference type="Proteomes" id="UP000669605">
    <property type="component" value="Unassembled WGS sequence"/>
</dbReference>
<dbReference type="RefSeq" id="WP_142804220.1">
    <property type="nucleotide sequence ID" value="NZ_JAAAUB010000004.1"/>
</dbReference>
<gene>
    <name evidence="4" type="ORF">GV368_04675</name>
</gene>
<comment type="caution">
    <text evidence="4">The sequence shown here is derived from an EMBL/GenBank/DDBJ whole genome shotgun (WGS) entry which is preliminary data.</text>
</comment>
<dbReference type="Gene3D" id="3.40.50.150">
    <property type="entry name" value="Vaccinia Virus protein VP39"/>
    <property type="match status" value="1"/>
</dbReference>
<dbReference type="EMBL" id="JAAAUB010000004">
    <property type="protein sequence ID" value="NMH16410.1"/>
    <property type="molecule type" value="Genomic_DNA"/>
</dbReference>
<name>A0ABX1QM67_9PROT</name>
<organism evidence="4 5">
    <name type="scientific">Tepidiphilus baoligensis</name>
    <dbReference type="NCBI Taxonomy" id="2698687"/>
    <lineage>
        <taxon>Bacteria</taxon>
        <taxon>Pseudomonadati</taxon>
        <taxon>Pseudomonadota</taxon>
        <taxon>Hydrogenophilia</taxon>
        <taxon>Hydrogenophilales</taxon>
        <taxon>Hydrogenophilaceae</taxon>
        <taxon>Tepidiphilus</taxon>
    </lineage>
</organism>
<evidence type="ECO:0000313" key="5">
    <source>
        <dbReference type="Proteomes" id="UP000669605"/>
    </source>
</evidence>
<keyword evidence="5" id="KW-1185">Reference proteome</keyword>
<keyword evidence="4" id="KW-0489">Methyltransferase</keyword>
<dbReference type="Pfam" id="PF01135">
    <property type="entry name" value="PCMT"/>
    <property type="match status" value="1"/>
</dbReference>
<keyword evidence="4" id="KW-0808">Transferase</keyword>
<evidence type="ECO:0000313" key="4">
    <source>
        <dbReference type="EMBL" id="NMH16410.1"/>
    </source>
</evidence>
<sequence>MDFEQARFNMVEQQVRTWEVFDQRVLDALMTVRREQFVPEPYRTLAFAEVEIPLGFGERMLRPVIEGKVLQAVQLQKSEVALEIGAGSGYFAACLAHLGQWVHSVEIVPELATRAQANLEAEGFDNVEVITGDGLEALAAPGPFDVIVLSGGVAEVPRFLLDALKAGGRLFAFVGDEHLMHGRLYTCSEPGKVRHEDLFETVVPRLRVPQPEAPAALLV</sequence>